<dbReference type="InterPro" id="IPR051816">
    <property type="entry name" value="Glycosyl_Hydrolase_31"/>
</dbReference>
<comment type="similarity">
    <text evidence="1 2">Belongs to the glycosyl hydrolase 31 family.</text>
</comment>
<feature type="domain" description="Glycoside hydrolase family 31 TIM barrel" evidence="4">
    <location>
        <begin position="246"/>
        <end position="557"/>
    </location>
</feature>
<dbReference type="Pfam" id="PF01055">
    <property type="entry name" value="Glyco_hydro_31_2nd"/>
    <property type="match status" value="1"/>
</dbReference>
<dbReference type="SUPFAM" id="SSF51011">
    <property type="entry name" value="Glycosyl hydrolase domain"/>
    <property type="match status" value="1"/>
</dbReference>
<dbReference type="InterPro" id="IPR017853">
    <property type="entry name" value="GH"/>
</dbReference>
<sequence length="935" mass="103753">MPEMLARQWFCPRVRMVGVWTALMLSTALAHAAGHGKPASPVADAGAVVRFGNARFTVLTDRLVRMEWPADGRFEDRASLAFINRRLPVPHYTQEHQDGALELRTACLVLRYHPSGDGKLTAENLSVDVTCGTVRPHWVPGQADDANLLGTTRTLDGSNGAKLKEPMEQGLVSRSGWSVVDDSSRPLFDRDFPAAKAGSGIGTSPLSWPWAVARPDGPRQDLYFFGYGHDYRAALADFTRVAGKIPLPPKFAFGVWWSRYWAYSDQDLLGMVSAFAQHALPLDVVVVDMDWHVSQDQLVARGLSDLSKNKLGWTGYSWNRILFPDPEGFLQRMHDAGVKVSLNLHPASGVQPWEDRYREMETAIRLPADHGPYIPFAPTDPHYVDAYFSVLHRPLETQGVDFWWLDWQQQNRTDLPGLNPTWWLNYLHFMEQASQGARPLVFHRWGGLGNHRYQIGFSGDTHANWASLVFQPWFTATAANVGYAYWSHDIGGHAPGAVGPELYTRWIQFGVYSPVFRTHTTKNPDAERRVWAYPEPYSDIMQDALRRRALLFPYLYTEARRTYDTGVAFLHPLYYDWPENDEAYATRGEYVFGEQMVVAPVTAPSDPRTGLAEQTLWVPPGTWIDASSGARLEGPRLLKRHYTLEQTPVLVKEGAIVPQRVAATGADASLAARLGVEVWPLKPGQSSRYDVYDDTGQGTSYQKDVSARLPIQASRSADGSDLRIVIGPVQGASAPTRVYELRLPADLPPQSVRVNGHPLAFTDRVKVSGWRYDGNTLTTIIPVAASTVRKPVVIEVSRSSVSGAGREGRDGFQGRLILLRAAYDALAPFERLHAAPDALVLAMQTGDRMAYHPASAQNELASFNGRVPDAQSAVAAHADMLAKAVDQKFKQLFYGIDRHDAQAMAERAIILHAALNRARSLMTEAVSSGSELRGG</sequence>
<dbReference type="InterPro" id="IPR013780">
    <property type="entry name" value="Glyco_hydro_b"/>
</dbReference>
<keyword evidence="3" id="KW-0732">Signal</keyword>
<name>A0A067Z568_GLUOY</name>
<gene>
    <name evidence="7" type="primary">xylS</name>
    <name evidence="7" type="ORF">GLS_c14760</name>
</gene>
<dbReference type="EMBL" id="CP004373">
    <property type="protein sequence ID" value="AHK71364.1"/>
    <property type="molecule type" value="Genomic_DNA"/>
</dbReference>
<evidence type="ECO:0000259" key="5">
    <source>
        <dbReference type="Pfam" id="PF17137"/>
    </source>
</evidence>
<feature type="chain" id="PRO_5001650477" evidence="3">
    <location>
        <begin position="33"/>
        <end position="935"/>
    </location>
</feature>
<dbReference type="Pfam" id="PF17137">
    <property type="entry name" value="DUF5110"/>
    <property type="match status" value="1"/>
</dbReference>
<dbReference type="GO" id="GO:0004553">
    <property type="term" value="F:hydrolase activity, hydrolyzing O-glycosyl compounds"/>
    <property type="evidence" value="ECO:0007669"/>
    <property type="project" value="InterPro"/>
</dbReference>
<dbReference type="Gene3D" id="3.20.20.80">
    <property type="entry name" value="Glycosidases"/>
    <property type="match status" value="1"/>
</dbReference>
<dbReference type="KEGG" id="goy:GLS_c14760"/>
<dbReference type="GO" id="GO:0005975">
    <property type="term" value="P:carbohydrate metabolic process"/>
    <property type="evidence" value="ECO:0007669"/>
    <property type="project" value="InterPro"/>
</dbReference>
<dbReference type="AlphaFoldDB" id="A0A067Z568"/>
<dbReference type="Pfam" id="PF21365">
    <property type="entry name" value="Glyco_hydro_31_3rd"/>
    <property type="match status" value="1"/>
</dbReference>
<dbReference type="InterPro" id="IPR048395">
    <property type="entry name" value="Glyco_hydro_31_C"/>
</dbReference>
<dbReference type="EC" id="3.2.1.-" evidence="7"/>
<keyword evidence="2 7" id="KW-0326">Glycosidase</keyword>
<dbReference type="SUPFAM" id="SSF51445">
    <property type="entry name" value="(Trans)glycosidases"/>
    <property type="match status" value="1"/>
</dbReference>
<dbReference type="CDD" id="cd06595">
    <property type="entry name" value="GH31_u1"/>
    <property type="match status" value="1"/>
</dbReference>
<feature type="domain" description="Glycosyl hydrolase family 31 C-terminal" evidence="6">
    <location>
        <begin position="567"/>
        <end position="657"/>
    </location>
</feature>
<reference evidence="7 8" key="1">
    <citation type="journal article" date="2015" name="Appl. Microbiol. Biotechnol.">
        <title>The consequence of an additional NADH dehydrogenase paralog on the growth of Gluconobacter oxydans DSM3504.</title>
        <authorList>
            <person name="Kostner D."/>
            <person name="Luchterhand B."/>
            <person name="Junker A."/>
            <person name="Volland S."/>
            <person name="Daniel R."/>
            <person name="Buchs J."/>
            <person name="Liebl W."/>
            <person name="Ehrenreich A."/>
        </authorList>
    </citation>
    <scope>NUCLEOTIDE SEQUENCE [LARGE SCALE GENOMIC DNA]</scope>
    <source>
        <strain evidence="7">DSM 3504</strain>
    </source>
</reference>
<dbReference type="GeneID" id="56905697"/>
<feature type="domain" description="DUF5110" evidence="5">
    <location>
        <begin position="674"/>
        <end position="743"/>
    </location>
</feature>
<evidence type="ECO:0000256" key="3">
    <source>
        <dbReference type="SAM" id="SignalP"/>
    </source>
</evidence>
<accession>A0A067Z568</accession>
<proteinExistence type="inferred from homology"/>
<dbReference type="InterPro" id="IPR000322">
    <property type="entry name" value="Glyco_hydro_31_TIM"/>
</dbReference>
<protein>
    <submittedName>
        <fullName evidence="7">Alpha-xylosidase XylS</fullName>
        <ecNumber evidence="7">3.2.1.-</ecNumber>
    </submittedName>
</protein>
<dbReference type="RefSeq" id="WP_052327522.1">
    <property type="nucleotide sequence ID" value="NZ_CP004373.1"/>
</dbReference>
<dbReference type="Proteomes" id="UP000031656">
    <property type="component" value="Chromosome"/>
</dbReference>
<feature type="signal peptide" evidence="3">
    <location>
        <begin position="1"/>
        <end position="32"/>
    </location>
</feature>
<evidence type="ECO:0000256" key="2">
    <source>
        <dbReference type="RuleBase" id="RU361185"/>
    </source>
</evidence>
<keyword evidence="2 7" id="KW-0378">Hydrolase</keyword>
<evidence type="ECO:0000259" key="4">
    <source>
        <dbReference type="Pfam" id="PF01055"/>
    </source>
</evidence>
<evidence type="ECO:0000313" key="7">
    <source>
        <dbReference type="EMBL" id="AHK71364.1"/>
    </source>
</evidence>
<evidence type="ECO:0000259" key="6">
    <source>
        <dbReference type="Pfam" id="PF21365"/>
    </source>
</evidence>
<dbReference type="HOGENOM" id="CLU_005043_1_0_5"/>
<organism evidence="7 8">
    <name type="scientific">Gluconobacter oxydans DSM 3504</name>
    <dbReference type="NCBI Taxonomy" id="1288313"/>
    <lineage>
        <taxon>Bacteria</taxon>
        <taxon>Pseudomonadati</taxon>
        <taxon>Pseudomonadota</taxon>
        <taxon>Alphaproteobacteria</taxon>
        <taxon>Acetobacterales</taxon>
        <taxon>Acetobacteraceae</taxon>
        <taxon>Gluconobacter</taxon>
    </lineage>
</organism>
<dbReference type="InterPro" id="IPR033403">
    <property type="entry name" value="DUF5110"/>
</dbReference>
<evidence type="ECO:0000256" key="1">
    <source>
        <dbReference type="ARBA" id="ARBA00007806"/>
    </source>
</evidence>
<dbReference type="PANTHER" id="PTHR43863">
    <property type="entry name" value="HYDROLASE, PUTATIVE (AFU_ORTHOLOGUE AFUA_1G03140)-RELATED"/>
    <property type="match status" value="1"/>
</dbReference>
<dbReference type="Gene3D" id="2.60.40.1180">
    <property type="entry name" value="Golgi alpha-mannosidase II"/>
    <property type="match status" value="2"/>
</dbReference>
<evidence type="ECO:0000313" key="8">
    <source>
        <dbReference type="Proteomes" id="UP000031656"/>
    </source>
</evidence>
<dbReference type="PANTHER" id="PTHR43863:SF2">
    <property type="entry name" value="MALTASE-GLUCOAMYLASE"/>
    <property type="match status" value="1"/>
</dbReference>